<organism evidence="2 3">
    <name type="scientific">Cellulomonas cellasea</name>
    <dbReference type="NCBI Taxonomy" id="43670"/>
    <lineage>
        <taxon>Bacteria</taxon>
        <taxon>Bacillati</taxon>
        <taxon>Actinomycetota</taxon>
        <taxon>Actinomycetes</taxon>
        <taxon>Micrococcales</taxon>
        <taxon>Cellulomonadaceae</taxon>
        <taxon>Cellulomonas</taxon>
    </lineage>
</organism>
<feature type="transmembrane region" description="Helical" evidence="1">
    <location>
        <begin position="6"/>
        <end position="24"/>
    </location>
</feature>
<comment type="caution">
    <text evidence="2">The sequence shown here is derived from an EMBL/GenBank/DDBJ whole genome shotgun (WGS) entry which is preliminary data.</text>
</comment>
<keyword evidence="3" id="KW-1185">Reference proteome</keyword>
<dbReference type="AlphaFoldDB" id="A0A4Y3KYN4"/>
<feature type="transmembrane region" description="Helical" evidence="1">
    <location>
        <begin position="196"/>
        <end position="214"/>
    </location>
</feature>
<feature type="transmembrane region" description="Helical" evidence="1">
    <location>
        <begin position="167"/>
        <end position="184"/>
    </location>
</feature>
<protein>
    <submittedName>
        <fullName evidence="2">Uncharacterized protein</fullName>
    </submittedName>
</protein>
<proteinExistence type="predicted"/>
<dbReference type="Proteomes" id="UP000317046">
    <property type="component" value="Unassembled WGS sequence"/>
</dbReference>
<sequence length="235" mass="25742">MDYSLADLGWQLVGLALGLAVLALHRRYVRRRLDAGEWRRFDGHVRGDDPYPQRFRRVHVVVSDGVPHLTGRGGFAQSPGRLHVEGDRPSKLRDRVGDAHVLLTRDPDGRRVEIALRQPDSVLLREALARVPVDRSPTPGLVDLGARRRRTADPTVPLRPPGVGERLVWAVAGMLPLGVAWLWVDGETPGSTTRTQVALAVAAVSLVVALVVGARRRARSHRPLAEVGAPPSAFR</sequence>
<dbReference type="RefSeq" id="WP_141372242.1">
    <property type="nucleotide sequence ID" value="NZ_BJLR01000017.1"/>
</dbReference>
<evidence type="ECO:0000313" key="2">
    <source>
        <dbReference type="EMBL" id="GEA87938.1"/>
    </source>
</evidence>
<name>A0A4Y3KYN4_9CELL</name>
<dbReference type="EMBL" id="BJLR01000017">
    <property type="protein sequence ID" value="GEA87938.1"/>
    <property type="molecule type" value="Genomic_DNA"/>
</dbReference>
<keyword evidence="1" id="KW-1133">Transmembrane helix</keyword>
<evidence type="ECO:0000256" key="1">
    <source>
        <dbReference type="SAM" id="Phobius"/>
    </source>
</evidence>
<accession>A0A4Y3KYN4</accession>
<evidence type="ECO:0000313" key="3">
    <source>
        <dbReference type="Proteomes" id="UP000317046"/>
    </source>
</evidence>
<keyword evidence="1" id="KW-0812">Transmembrane</keyword>
<keyword evidence="1" id="KW-0472">Membrane</keyword>
<reference evidence="2" key="1">
    <citation type="submission" date="2019-06" db="EMBL/GenBank/DDBJ databases">
        <title>Whole genome shotgun sequence of Cellulomonas cellasea NBRC 3753.</title>
        <authorList>
            <person name="Hosoyama A."/>
            <person name="Uohara A."/>
            <person name="Ohji S."/>
            <person name="Ichikawa N."/>
        </authorList>
    </citation>
    <scope>NUCLEOTIDE SEQUENCE [LARGE SCALE GENOMIC DNA]</scope>
    <source>
        <strain evidence="2">NBRC 3753</strain>
    </source>
</reference>
<gene>
    <name evidence="2" type="ORF">CCE01nite_18870</name>
</gene>